<dbReference type="RefSeq" id="WP_097047220.1">
    <property type="nucleotide sequence ID" value="NZ_OBEH01000007.1"/>
</dbReference>
<evidence type="ECO:0000313" key="1">
    <source>
        <dbReference type="EMBL" id="SNZ01782.1"/>
    </source>
</evidence>
<dbReference type="OrthoDB" id="9808883at2"/>
<evidence type="ECO:0008006" key="3">
    <source>
        <dbReference type="Google" id="ProtNLM"/>
    </source>
</evidence>
<evidence type="ECO:0000313" key="2">
    <source>
        <dbReference type="Proteomes" id="UP000219048"/>
    </source>
</evidence>
<dbReference type="AlphaFoldDB" id="A0A285MX77"/>
<sequence length="96" mass="11125">MLEIRPNCEHCNKDLPNTSTEAMICSFECTYCRECALEIFENVCPSCSGNFVGRPIRPRKEIEKNKASTKQIFKPKDLEKAKINSNRYKNIPPEKR</sequence>
<protein>
    <recommendedName>
        <fullName evidence="3">DUF1272 domain-containing protein</fullName>
    </recommendedName>
</protein>
<keyword evidence="2" id="KW-1185">Reference proteome</keyword>
<accession>A0A285MX77</accession>
<reference evidence="2" key="1">
    <citation type="submission" date="2017-09" db="EMBL/GenBank/DDBJ databases">
        <authorList>
            <person name="Varghese N."/>
            <person name="Submissions S."/>
        </authorList>
    </citation>
    <scope>NUCLEOTIDE SEQUENCE [LARGE SCALE GENOMIC DNA]</scope>
    <source>
        <strain evidence="2">DSM 25885</strain>
    </source>
</reference>
<dbReference type="InterPro" id="IPR010696">
    <property type="entry name" value="DUF1272"/>
</dbReference>
<dbReference type="Proteomes" id="UP000219048">
    <property type="component" value="Unassembled WGS sequence"/>
</dbReference>
<proteinExistence type="predicted"/>
<organism evidence="1 2">
    <name type="scientific">Flagellimonas pacifica</name>
    <dbReference type="NCBI Taxonomy" id="1247520"/>
    <lineage>
        <taxon>Bacteria</taxon>
        <taxon>Pseudomonadati</taxon>
        <taxon>Bacteroidota</taxon>
        <taxon>Flavobacteriia</taxon>
        <taxon>Flavobacteriales</taxon>
        <taxon>Flavobacteriaceae</taxon>
        <taxon>Flagellimonas</taxon>
    </lineage>
</organism>
<dbReference type="EMBL" id="OBEH01000007">
    <property type="protein sequence ID" value="SNZ01782.1"/>
    <property type="molecule type" value="Genomic_DNA"/>
</dbReference>
<gene>
    <name evidence="1" type="ORF">SAMN06265377_3629</name>
</gene>
<dbReference type="Pfam" id="PF06906">
    <property type="entry name" value="DUF1272"/>
    <property type="match status" value="1"/>
</dbReference>
<name>A0A285MX77_9FLAO</name>